<name>A0ABY9TA33_BREBE</name>
<organism evidence="4 5">
    <name type="scientific">Brevibacillus brevis</name>
    <name type="common">Bacillus brevis</name>
    <dbReference type="NCBI Taxonomy" id="1393"/>
    <lineage>
        <taxon>Bacteria</taxon>
        <taxon>Bacillati</taxon>
        <taxon>Bacillota</taxon>
        <taxon>Bacilli</taxon>
        <taxon>Bacillales</taxon>
        <taxon>Paenibacillaceae</taxon>
        <taxon>Brevibacillus</taxon>
    </lineage>
</organism>
<dbReference type="Proteomes" id="UP001256827">
    <property type="component" value="Chromosome"/>
</dbReference>
<protein>
    <submittedName>
        <fullName evidence="4">DUF1343 domain-containing protein</fullName>
    </submittedName>
</protein>
<dbReference type="PANTHER" id="PTHR42915:SF1">
    <property type="entry name" value="PEPTIDOGLYCAN BETA-N-ACETYLMURAMIDASE NAMZ"/>
    <property type="match status" value="1"/>
</dbReference>
<dbReference type="InterPro" id="IPR008302">
    <property type="entry name" value="NamZ"/>
</dbReference>
<dbReference type="Pfam" id="PF07075">
    <property type="entry name" value="NamZ_N"/>
    <property type="match status" value="1"/>
</dbReference>
<dbReference type="InterPro" id="IPR048503">
    <property type="entry name" value="NamZ_C"/>
</dbReference>
<evidence type="ECO:0000313" key="4">
    <source>
        <dbReference type="EMBL" id="WNC16916.1"/>
    </source>
</evidence>
<dbReference type="Gene3D" id="3.90.1150.140">
    <property type="match status" value="1"/>
</dbReference>
<dbReference type="RefSeq" id="WP_310772041.1">
    <property type="nucleotide sequence ID" value="NZ_CP134050.1"/>
</dbReference>
<dbReference type="EMBL" id="CP134050">
    <property type="protein sequence ID" value="WNC16916.1"/>
    <property type="molecule type" value="Genomic_DNA"/>
</dbReference>
<keyword evidence="5" id="KW-1185">Reference proteome</keyword>
<feature type="compositionally biased region" description="Low complexity" evidence="1">
    <location>
        <begin position="409"/>
        <end position="420"/>
    </location>
</feature>
<gene>
    <name evidence="4" type="ORF">RGB73_11595</name>
</gene>
<sequence length="724" mass="77955">MKRIIPFLILALILCMVPPGGSSANTAAIQLGSDVLFDQFHSWIEGKKVGLLTNQTGGNSRGVSTIDLLRRDRQVTLVSLITPENGLDGKAGVAQPAGSYVHPVYGIPVYGLSEANRVPAAELYAGMDVLLVDLQDTGFRMNPYITALRDCMEAAKKQGKPVIVLDRPNPLGGKIVDGPLLEPPYLSYIGADTLPMAHGLTIGELALFFNREIGVDLTVIPMKGYTRSMLYPETGLPWVQSAPELPTLHTVVSYLATGIGEGTELQQRDDYAWVGLEGLDAVRFADLLNSSLLPGVVFLPEMKGTAGGVRLQINDPRVFNPAKTGMYVLAYAHQLSHFPVPKSVDGQITLFDKRMGTHAIGQSLEQEKSPQEIEASYAPQLARFAELRKSFFIYGEEPYQPVLPIHSKPAGGQDQQPAGAQQGGTKPGATGQPATSPALPKPGTGQQPATQPTAKPGGTTQQPSTKPTAKPGATGQKPATPTPKPGTSGGTTQQPTVKPPAPSKPATDKVAYLTFDDGPSVVTPQVLDTLKKYGIKATFFIVGRSVPGHEAILKRAYAEGHTIGGHTYSHDYKIVYKSKEAFFADLEKGNQLIEKAIGVKPVVFRYPGGSTNTVSHKYQDPKLYNLEHPVMSAIKAEANERGYIFIDWNVTNGDARSNRYTAQGALANIKQQVKNQKEIVILMHDSSTKSPTAQALPEVISFLKAKGYRFEAIKPDHPTVSTVK</sequence>
<evidence type="ECO:0000313" key="5">
    <source>
        <dbReference type="Proteomes" id="UP001256827"/>
    </source>
</evidence>
<proteinExistence type="predicted"/>
<dbReference type="Pfam" id="PF01522">
    <property type="entry name" value="Polysacc_deac_1"/>
    <property type="match status" value="1"/>
</dbReference>
<keyword evidence="2" id="KW-0732">Signal</keyword>
<dbReference type="SUPFAM" id="SSF88713">
    <property type="entry name" value="Glycoside hydrolase/deacetylase"/>
    <property type="match status" value="1"/>
</dbReference>
<reference evidence="4 5" key="1">
    <citation type="submission" date="2023-09" db="EMBL/GenBank/DDBJ databases">
        <title>Complete Genome and Methylome dissection of Bacillus brevis NEB573 original source of BbsI restriction endonuclease.</title>
        <authorList>
            <person name="Fomenkov A."/>
            <person name="Roberts R.D."/>
        </authorList>
    </citation>
    <scope>NUCLEOTIDE SEQUENCE [LARGE SCALE GENOMIC DNA]</scope>
    <source>
        <strain evidence="4 5">NEB573</strain>
    </source>
</reference>
<feature type="domain" description="NodB homology" evidence="3">
    <location>
        <begin position="509"/>
        <end position="711"/>
    </location>
</feature>
<dbReference type="Pfam" id="PF20732">
    <property type="entry name" value="NamZ_C"/>
    <property type="match status" value="1"/>
</dbReference>
<accession>A0ABY9TA33</accession>
<dbReference type="InterPro" id="IPR048502">
    <property type="entry name" value="NamZ_N"/>
</dbReference>
<feature type="region of interest" description="Disordered" evidence="1">
    <location>
        <begin position="403"/>
        <end position="507"/>
    </location>
</feature>
<feature type="chain" id="PRO_5046488053" evidence="2">
    <location>
        <begin position="25"/>
        <end position="724"/>
    </location>
</feature>
<feature type="signal peptide" evidence="2">
    <location>
        <begin position="1"/>
        <end position="24"/>
    </location>
</feature>
<dbReference type="InterPro" id="IPR011330">
    <property type="entry name" value="Glyco_hydro/deAcase_b/a-brl"/>
</dbReference>
<dbReference type="CDD" id="cd10944">
    <property type="entry name" value="CE4_SmPgdA_like"/>
    <property type="match status" value="1"/>
</dbReference>
<evidence type="ECO:0000259" key="3">
    <source>
        <dbReference type="PROSITE" id="PS51677"/>
    </source>
</evidence>
<dbReference type="Gene3D" id="3.40.50.12170">
    <property type="entry name" value="Uncharacterised protein PF07075, DUF1343"/>
    <property type="match status" value="1"/>
</dbReference>
<feature type="compositionally biased region" description="Polar residues" evidence="1">
    <location>
        <begin position="444"/>
        <end position="467"/>
    </location>
</feature>
<dbReference type="InterPro" id="IPR002509">
    <property type="entry name" value="NODB_dom"/>
</dbReference>
<dbReference type="Gene3D" id="3.20.20.370">
    <property type="entry name" value="Glycoside hydrolase/deacetylase"/>
    <property type="match status" value="1"/>
</dbReference>
<evidence type="ECO:0000256" key="2">
    <source>
        <dbReference type="SAM" id="SignalP"/>
    </source>
</evidence>
<dbReference type="PANTHER" id="PTHR42915">
    <property type="entry name" value="HYPOTHETICAL 460 KDA PROTEIN IN FEUA-SIGW INTERGENIC REGION [PRECURSOR]"/>
    <property type="match status" value="1"/>
</dbReference>
<evidence type="ECO:0000256" key="1">
    <source>
        <dbReference type="SAM" id="MobiDB-lite"/>
    </source>
</evidence>
<dbReference type="PROSITE" id="PS51677">
    <property type="entry name" value="NODB"/>
    <property type="match status" value="1"/>
</dbReference>